<organism evidence="3 4">
    <name type="scientific">Candidatus Terrybacteria bacterium RIFCSPHIGHO2_01_FULL_48_17</name>
    <dbReference type="NCBI Taxonomy" id="1802362"/>
    <lineage>
        <taxon>Bacteria</taxon>
        <taxon>Candidatus Terryibacteriota</taxon>
    </lineage>
</organism>
<comment type="caution">
    <text evidence="3">The sequence shown here is derived from an EMBL/GenBank/DDBJ whole genome shotgun (WGS) entry which is preliminary data.</text>
</comment>
<dbReference type="EMBL" id="MHSS01000005">
    <property type="protein sequence ID" value="OHA48575.1"/>
    <property type="molecule type" value="Genomic_DNA"/>
</dbReference>
<feature type="transmembrane region" description="Helical" evidence="2">
    <location>
        <begin position="74"/>
        <end position="91"/>
    </location>
</feature>
<dbReference type="AlphaFoldDB" id="A0A1G2PJR0"/>
<feature type="region of interest" description="Disordered" evidence="1">
    <location>
        <begin position="1"/>
        <end position="30"/>
    </location>
</feature>
<dbReference type="Proteomes" id="UP000177629">
    <property type="component" value="Unassembled WGS sequence"/>
</dbReference>
<accession>A0A1G2PJR0</accession>
<evidence type="ECO:0008006" key="5">
    <source>
        <dbReference type="Google" id="ProtNLM"/>
    </source>
</evidence>
<keyword evidence="2" id="KW-0472">Membrane</keyword>
<feature type="compositionally biased region" description="Basic and acidic residues" evidence="1">
    <location>
        <begin position="1"/>
        <end position="17"/>
    </location>
</feature>
<keyword evidence="2" id="KW-0812">Transmembrane</keyword>
<reference evidence="3 4" key="1">
    <citation type="journal article" date="2016" name="Nat. Commun.">
        <title>Thousands of microbial genomes shed light on interconnected biogeochemical processes in an aquifer system.</title>
        <authorList>
            <person name="Anantharaman K."/>
            <person name="Brown C.T."/>
            <person name="Hug L.A."/>
            <person name="Sharon I."/>
            <person name="Castelle C.J."/>
            <person name="Probst A.J."/>
            <person name="Thomas B.C."/>
            <person name="Singh A."/>
            <person name="Wilkins M.J."/>
            <person name="Karaoz U."/>
            <person name="Brodie E.L."/>
            <person name="Williams K.H."/>
            <person name="Hubbard S.S."/>
            <person name="Banfield J.F."/>
        </authorList>
    </citation>
    <scope>NUCLEOTIDE SEQUENCE [LARGE SCALE GENOMIC DNA]</scope>
</reference>
<gene>
    <name evidence="3" type="ORF">A2806_00215</name>
</gene>
<dbReference type="STRING" id="1802362.A2806_00215"/>
<evidence type="ECO:0000256" key="1">
    <source>
        <dbReference type="SAM" id="MobiDB-lite"/>
    </source>
</evidence>
<sequence>MPQKILDLRKKPDEKKPALTTQAIPPEPQKQPLVLQWEAAEFPSRPKDSASWMMATGFVAFIALVFFIFSRNFFGIILVVVGAVVWLLYAFRPAHSYTFHITPRGLEIGKKLFKFEDLQSFWIFYDPPDIKELAIRRKGLLVPELIIPLGKQDPVLVRRALLTFIPEVEQKYSALDLFLRRIGF</sequence>
<feature type="transmembrane region" description="Helical" evidence="2">
    <location>
        <begin position="50"/>
        <end position="68"/>
    </location>
</feature>
<proteinExistence type="predicted"/>
<name>A0A1G2PJR0_9BACT</name>
<keyword evidence="2" id="KW-1133">Transmembrane helix</keyword>
<evidence type="ECO:0000313" key="4">
    <source>
        <dbReference type="Proteomes" id="UP000177629"/>
    </source>
</evidence>
<protein>
    <recommendedName>
        <fullName evidence="5">DUF5673 domain-containing protein</fullName>
    </recommendedName>
</protein>
<evidence type="ECO:0000256" key="2">
    <source>
        <dbReference type="SAM" id="Phobius"/>
    </source>
</evidence>
<evidence type="ECO:0000313" key="3">
    <source>
        <dbReference type="EMBL" id="OHA48575.1"/>
    </source>
</evidence>